<dbReference type="Gene3D" id="3.40.50.620">
    <property type="entry name" value="HUPs"/>
    <property type="match status" value="1"/>
</dbReference>
<dbReference type="SUPFAM" id="SSF52540">
    <property type="entry name" value="P-loop containing nucleoside triphosphate hydrolases"/>
    <property type="match status" value="1"/>
</dbReference>
<dbReference type="CDD" id="cd00082">
    <property type="entry name" value="HisKA"/>
    <property type="match status" value="1"/>
</dbReference>
<dbReference type="Pfam" id="PF02518">
    <property type="entry name" value="HATPase_c"/>
    <property type="match status" value="1"/>
</dbReference>
<dbReference type="SUPFAM" id="SSF55781">
    <property type="entry name" value="GAF domain-like"/>
    <property type="match status" value="1"/>
</dbReference>
<keyword evidence="8 15" id="KW-0418">Kinase</keyword>
<dbReference type="OrthoDB" id="9806130at2"/>
<keyword evidence="10 13" id="KW-1133">Transmembrane helix</keyword>
<evidence type="ECO:0000256" key="7">
    <source>
        <dbReference type="ARBA" id="ARBA00022741"/>
    </source>
</evidence>
<accession>A0A4Q9VZR1</accession>
<feature type="domain" description="Histidine kinase" evidence="14">
    <location>
        <begin position="674"/>
        <end position="892"/>
    </location>
</feature>
<comment type="subcellular location">
    <subcellularLocation>
        <location evidence="2">Membrane</location>
        <topology evidence="2">Multi-pass membrane protein</topology>
    </subcellularLocation>
</comment>
<keyword evidence="11" id="KW-0902">Two-component regulatory system</keyword>
<reference evidence="15 16" key="1">
    <citation type="submission" date="2019-02" db="EMBL/GenBank/DDBJ databases">
        <title>Siculibacillus lacustris gen. nov., sp. nov., a new rosette-forming bacterium isolated from a freshwater crater lake (Lake St. Ana, Romania).</title>
        <authorList>
            <person name="Felfoldi T."/>
            <person name="Marton Z."/>
            <person name="Szabo A."/>
            <person name="Mentes A."/>
            <person name="Boka K."/>
            <person name="Marialigeti K."/>
            <person name="Mathe I."/>
            <person name="Koncz M."/>
            <person name="Schumann P."/>
            <person name="Toth E."/>
        </authorList>
    </citation>
    <scope>NUCLEOTIDE SEQUENCE [LARGE SCALE GENOMIC DNA]</scope>
    <source>
        <strain evidence="15 16">SA-279</strain>
    </source>
</reference>
<dbReference type="InterPro" id="IPR029016">
    <property type="entry name" value="GAF-like_dom_sf"/>
</dbReference>
<dbReference type="Proteomes" id="UP000292781">
    <property type="component" value="Unassembled WGS sequence"/>
</dbReference>
<evidence type="ECO:0000256" key="13">
    <source>
        <dbReference type="SAM" id="Phobius"/>
    </source>
</evidence>
<dbReference type="CDD" id="cd01987">
    <property type="entry name" value="USP_KdpD-like"/>
    <property type="match status" value="1"/>
</dbReference>
<dbReference type="InterPro" id="IPR003661">
    <property type="entry name" value="HisK_dim/P_dom"/>
</dbReference>
<dbReference type="SMART" id="SM00388">
    <property type="entry name" value="HisKA"/>
    <property type="match status" value="1"/>
</dbReference>
<dbReference type="EMBL" id="SJFN01000001">
    <property type="protein sequence ID" value="TBW41368.1"/>
    <property type="molecule type" value="Genomic_DNA"/>
</dbReference>
<comment type="caution">
    <text evidence="15">The sequence shown here is derived from an EMBL/GenBank/DDBJ whole genome shotgun (WGS) entry which is preliminary data.</text>
</comment>
<dbReference type="InterPro" id="IPR036890">
    <property type="entry name" value="HATPase_C_sf"/>
</dbReference>
<dbReference type="Gene3D" id="1.20.120.620">
    <property type="entry name" value="Backbone structure of the membrane domain of e. Coli histidine kinase receptor kdpd"/>
    <property type="match status" value="1"/>
</dbReference>
<evidence type="ECO:0000256" key="2">
    <source>
        <dbReference type="ARBA" id="ARBA00004141"/>
    </source>
</evidence>
<dbReference type="InterPro" id="IPR052023">
    <property type="entry name" value="Histidine_kinase_KdpD"/>
</dbReference>
<dbReference type="Pfam" id="PF13492">
    <property type="entry name" value="GAF_3"/>
    <property type="match status" value="1"/>
</dbReference>
<keyword evidence="12 13" id="KW-0472">Membrane</keyword>
<evidence type="ECO:0000259" key="14">
    <source>
        <dbReference type="PROSITE" id="PS50109"/>
    </source>
</evidence>
<evidence type="ECO:0000256" key="5">
    <source>
        <dbReference type="ARBA" id="ARBA00022679"/>
    </source>
</evidence>
<dbReference type="SUPFAM" id="SSF47384">
    <property type="entry name" value="Homodimeric domain of signal transducing histidine kinase"/>
    <property type="match status" value="1"/>
</dbReference>
<keyword evidence="16" id="KW-1185">Reference proteome</keyword>
<dbReference type="SUPFAM" id="SSF52402">
    <property type="entry name" value="Adenine nucleotide alpha hydrolases-like"/>
    <property type="match status" value="1"/>
</dbReference>
<dbReference type="CDD" id="cd00075">
    <property type="entry name" value="HATPase"/>
    <property type="match status" value="1"/>
</dbReference>
<dbReference type="InterPro" id="IPR003594">
    <property type="entry name" value="HATPase_dom"/>
</dbReference>
<feature type="transmembrane region" description="Helical" evidence="13">
    <location>
        <begin position="480"/>
        <end position="498"/>
    </location>
</feature>
<dbReference type="InterPro" id="IPR027417">
    <property type="entry name" value="P-loop_NTPase"/>
</dbReference>
<comment type="catalytic activity">
    <reaction evidence="1">
        <text>ATP + protein L-histidine = ADP + protein N-phospho-L-histidine.</text>
        <dbReference type="EC" id="2.7.13.3"/>
    </reaction>
</comment>
<dbReference type="SUPFAM" id="SSF55874">
    <property type="entry name" value="ATPase domain of HSP90 chaperone/DNA topoisomerase II/histidine kinase"/>
    <property type="match status" value="1"/>
</dbReference>
<keyword evidence="9" id="KW-0067">ATP-binding</keyword>
<dbReference type="GO" id="GO:0005886">
    <property type="term" value="C:plasma membrane"/>
    <property type="evidence" value="ECO:0007669"/>
    <property type="project" value="TreeGrafter"/>
</dbReference>
<evidence type="ECO:0000256" key="3">
    <source>
        <dbReference type="ARBA" id="ARBA00012438"/>
    </source>
</evidence>
<evidence type="ECO:0000313" key="15">
    <source>
        <dbReference type="EMBL" id="TBW41368.1"/>
    </source>
</evidence>
<dbReference type="PROSITE" id="PS50109">
    <property type="entry name" value="HIS_KIN"/>
    <property type="match status" value="1"/>
</dbReference>
<keyword evidence="6 13" id="KW-0812">Transmembrane</keyword>
<evidence type="ECO:0000256" key="1">
    <source>
        <dbReference type="ARBA" id="ARBA00000085"/>
    </source>
</evidence>
<keyword evidence="4" id="KW-0597">Phosphoprotein</keyword>
<evidence type="ECO:0000313" key="16">
    <source>
        <dbReference type="Proteomes" id="UP000292781"/>
    </source>
</evidence>
<dbReference type="InterPro" id="IPR003852">
    <property type="entry name" value="Sig_transdc_His_kinase_KdpD_N"/>
</dbReference>
<dbReference type="InterPro" id="IPR003018">
    <property type="entry name" value="GAF"/>
</dbReference>
<evidence type="ECO:0000256" key="10">
    <source>
        <dbReference type="ARBA" id="ARBA00022989"/>
    </source>
</evidence>
<dbReference type="GO" id="GO:0000155">
    <property type="term" value="F:phosphorelay sensor kinase activity"/>
    <property type="evidence" value="ECO:0007669"/>
    <property type="project" value="InterPro"/>
</dbReference>
<gene>
    <name evidence="15" type="ORF">EYW49_01185</name>
</gene>
<sequence>MTDSTSSRDGRPCPDALLALAQREERGRLKIHLGAAPGVGKTFAMLTNARRLAADGVDVVVGLAETHGRAETAALIEDLEVLARRPVVHRGRTLMEFDIDAALARRPALLIVDELAHTNAPGSRHPKRFQDVEELLDAGIDVWTALNIQHLESLSDVVGRITGVTIRETVPDRMLERADEVVLVDLTPDELIERLKEGKVYVAENAARAIDNFFRPSNLTALRELALRRTAARVDDQMLQYLRQNAIEGPWPTAERLLVCVGADEHSDAVVRVAARLAKALNATWTALHVDRPDRAATDEASIRRLDATMHLAERLGAERVRVIGTDLVTEILRWARRENVSQIVIGRSVRPPWWRRAWRRGLSEELVAQAADISVQVVTGASDRPRKATPPRGPDPRRLAVGLGVALAAVALSVGVGIGLTHVVDLPNVSMVFLSAVVLCALRFGRASAVAAAVLSFLAYNFFFIEPLYSFTVAKPHELFALVVFLFVAATVGSLAGRAHEQAVAALARARSTRALYEYSRKISGVSALEPLMWAAVTQVAGAIQGSAVALLATGGDLHLIGAFPPDVEMGVTEWGAARWAFQRGEVAGRRSPTLPNAELQFRPLVTASGTVGVIGYAASDPDHGLSEDDERFLASLADQTAIAAERIQLGDRATAAAASAESERLRSALLSSISHDLRTPLASILGSVTSLADFGDRLDEATRKDLLKAIEEETRRLSQFVVNLLDMTRLEAGNLELTVDWVDLADVARAAVARAARLYPGRTLVLAGGDRPLVLEGNATLLEQVLFNLIDNAMKFSDPPGVTRLRLAPRDGTAVIEVEDDGIGIPPDQLERVFDKFHRVAAGDGRAAGTGLGLSICRGVVTAMGGTITAASPIADGRGTRITVELPLPAAGPGPEIEETAS</sequence>
<dbReference type="Gene3D" id="1.10.287.130">
    <property type="match status" value="1"/>
</dbReference>
<feature type="transmembrane region" description="Helical" evidence="13">
    <location>
        <begin position="433"/>
        <end position="460"/>
    </location>
</feature>
<organism evidence="15 16">
    <name type="scientific">Siculibacillus lacustris</name>
    <dbReference type="NCBI Taxonomy" id="1549641"/>
    <lineage>
        <taxon>Bacteria</taxon>
        <taxon>Pseudomonadati</taxon>
        <taxon>Pseudomonadota</taxon>
        <taxon>Alphaproteobacteria</taxon>
        <taxon>Hyphomicrobiales</taxon>
        <taxon>Ancalomicrobiaceae</taxon>
        <taxon>Siculibacillus</taxon>
    </lineage>
</organism>
<evidence type="ECO:0000256" key="6">
    <source>
        <dbReference type="ARBA" id="ARBA00022692"/>
    </source>
</evidence>
<dbReference type="PANTHER" id="PTHR45569:SF1">
    <property type="entry name" value="SENSOR PROTEIN KDPD"/>
    <property type="match status" value="1"/>
</dbReference>
<keyword evidence="5" id="KW-0808">Transferase</keyword>
<evidence type="ECO:0000256" key="9">
    <source>
        <dbReference type="ARBA" id="ARBA00022840"/>
    </source>
</evidence>
<dbReference type="EC" id="2.7.13.3" evidence="3"/>
<feature type="transmembrane region" description="Helical" evidence="13">
    <location>
        <begin position="400"/>
        <end position="421"/>
    </location>
</feature>
<name>A0A4Q9VZR1_9HYPH</name>
<dbReference type="InterPro" id="IPR004358">
    <property type="entry name" value="Sig_transdc_His_kin-like_C"/>
</dbReference>
<evidence type="ECO:0000256" key="4">
    <source>
        <dbReference type="ARBA" id="ARBA00022553"/>
    </source>
</evidence>
<dbReference type="PANTHER" id="PTHR45569">
    <property type="entry name" value="SENSOR PROTEIN KDPD"/>
    <property type="match status" value="1"/>
</dbReference>
<dbReference type="GO" id="GO:0005737">
    <property type="term" value="C:cytoplasm"/>
    <property type="evidence" value="ECO:0007669"/>
    <property type="project" value="UniProtKB-ARBA"/>
</dbReference>
<dbReference type="Pfam" id="PF00582">
    <property type="entry name" value="Usp"/>
    <property type="match status" value="1"/>
</dbReference>
<dbReference type="FunFam" id="3.40.50.300:FF:000483">
    <property type="entry name" value="Sensor histidine kinase KdpD"/>
    <property type="match status" value="1"/>
</dbReference>
<evidence type="ECO:0000256" key="12">
    <source>
        <dbReference type="ARBA" id="ARBA00023136"/>
    </source>
</evidence>
<dbReference type="AlphaFoldDB" id="A0A4Q9VZR1"/>
<dbReference type="Pfam" id="PF00512">
    <property type="entry name" value="HisKA"/>
    <property type="match status" value="1"/>
</dbReference>
<dbReference type="SMART" id="SM00387">
    <property type="entry name" value="HATPase_c"/>
    <property type="match status" value="1"/>
</dbReference>
<evidence type="ECO:0000256" key="11">
    <source>
        <dbReference type="ARBA" id="ARBA00023012"/>
    </source>
</evidence>
<dbReference type="InterPro" id="IPR006016">
    <property type="entry name" value="UspA"/>
</dbReference>
<dbReference type="InterPro" id="IPR025201">
    <property type="entry name" value="KdpD_TM"/>
</dbReference>
<dbReference type="RefSeq" id="WP_131305074.1">
    <property type="nucleotide sequence ID" value="NZ_SJFN01000001.1"/>
</dbReference>
<dbReference type="InterPro" id="IPR005467">
    <property type="entry name" value="His_kinase_dom"/>
</dbReference>
<dbReference type="Gene3D" id="3.30.450.40">
    <property type="match status" value="1"/>
</dbReference>
<dbReference type="Gene3D" id="3.40.50.300">
    <property type="entry name" value="P-loop containing nucleotide triphosphate hydrolases"/>
    <property type="match status" value="1"/>
</dbReference>
<proteinExistence type="predicted"/>
<dbReference type="Pfam" id="PF02702">
    <property type="entry name" value="KdpD"/>
    <property type="match status" value="1"/>
</dbReference>
<dbReference type="Gene3D" id="3.30.565.10">
    <property type="entry name" value="Histidine kinase-like ATPase, C-terminal domain"/>
    <property type="match status" value="1"/>
</dbReference>
<evidence type="ECO:0000256" key="8">
    <source>
        <dbReference type="ARBA" id="ARBA00022777"/>
    </source>
</evidence>
<keyword evidence="7" id="KW-0547">Nucleotide-binding</keyword>
<dbReference type="InterPro" id="IPR036097">
    <property type="entry name" value="HisK_dim/P_sf"/>
</dbReference>
<dbReference type="InterPro" id="IPR014729">
    <property type="entry name" value="Rossmann-like_a/b/a_fold"/>
</dbReference>
<dbReference type="PRINTS" id="PR00344">
    <property type="entry name" value="BCTRLSENSOR"/>
</dbReference>
<dbReference type="Pfam" id="PF13493">
    <property type="entry name" value="DUF4118"/>
    <property type="match status" value="1"/>
</dbReference>
<dbReference type="InterPro" id="IPR038318">
    <property type="entry name" value="KdpD_sf"/>
</dbReference>
<protein>
    <recommendedName>
        <fullName evidence="3">histidine kinase</fullName>
        <ecNumber evidence="3">2.7.13.3</ecNumber>
    </recommendedName>
</protein>
<dbReference type="GO" id="GO:0005524">
    <property type="term" value="F:ATP binding"/>
    <property type="evidence" value="ECO:0007669"/>
    <property type="project" value="UniProtKB-KW"/>
</dbReference>